<keyword evidence="3" id="KW-0378">Hydrolase</keyword>
<evidence type="ECO:0000256" key="6">
    <source>
        <dbReference type="SAM" id="MobiDB-lite"/>
    </source>
</evidence>
<gene>
    <name evidence="9" type="ORF">POVCU2_0020230</name>
</gene>
<dbReference type="Pfam" id="PF13086">
    <property type="entry name" value="AAA_11"/>
    <property type="match status" value="1"/>
</dbReference>
<evidence type="ECO:0000256" key="1">
    <source>
        <dbReference type="ARBA" id="ARBA00007913"/>
    </source>
</evidence>
<evidence type="ECO:0000259" key="8">
    <source>
        <dbReference type="Pfam" id="PF13087"/>
    </source>
</evidence>
<evidence type="ECO:0000259" key="7">
    <source>
        <dbReference type="Pfam" id="PF13086"/>
    </source>
</evidence>
<dbReference type="PANTHER" id="PTHR43788">
    <property type="entry name" value="DNA2/NAM7 HELICASE FAMILY MEMBER"/>
    <property type="match status" value="1"/>
</dbReference>
<evidence type="ECO:0000256" key="5">
    <source>
        <dbReference type="ARBA" id="ARBA00022840"/>
    </source>
</evidence>
<comment type="similarity">
    <text evidence="1">Belongs to the DNA2/NAM7 helicase family.</text>
</comment>
<dbReference type="InterPro" id="IPR050534">
    <property type="entry name" value="Coronavir_polyprotein_1ab"/>
</dbReference>
<proteinExistence type="inferred from homology"/>
<dbReference type="Proteomes" id="UP000078560">
    <property type="component" value="Unassembled WGS sequence"/>
</dbReference>
<dbReference type="InterPro" id="IPR041679">
    <property type="entry name" value="DNA2/NAM7-like_C"/>
</dbReference>
<feature type="region of interest" description="Disordered" evidence="6">
    <location>
        <begin position="232"/>
        <end position="305"/>
    </location>
</feature>
<feature type="domain" description="DNA2/NAM7 helicase-like C-terminal" evidence="8">
    <location>
        <begin position="569"/>
        <end position="622"/>
    </location>
</feature>
<dbReference type="GO" id="GO:0016787">
    <property type="term" value="F:hydrolase activity"/>
    <property type="evidence" value="ECO:0007669"/>
    <property type="project" value="UniProtKB-KW"/>
</dbReference>
<feature type="domain" description="DNA2/NAM7 helicase helicase" evidence="7">
    <location>
        <begin position="328"/>
        <end position="560"/>
    </location>
</feature>
<keyword evidence="5" id="KW-0067">ATP-binding</keyword>
<feature type="region of interest" description="Disordered" evidence="6">
    <location>
        <begin position="745"/>
        <end position="823"/>
    </location>
</feature>
<name>A0A1A8VUH1_PLAOA</name>
<feature type="domain" description="DNA2/NAM7 helicase-like C-terminal" evidence="8">
    <location>
        <begin position="791"/>
        <end position="964"/>
    </location>
</feature>
<dbReference type="AlphaFoldDB" id="A0A1A8VUH1"/>
<evidence type="ECO:0000256" key="3">
    <source>
        <dbReference type="ARBA" id="ARBA00022801"/>
    </source>
</evidence>
<evidence type="ECO:0000313" key="10">
    <source>
        <dbReference type="Proteomes" id="UP000078560"/>
    </source>
</evidence>
<dbReference type="SUPFAM" id="SSF52540">
    <property type="entry name" value="P-loop containing nucleoside triphosphate hydrolases"/>
    <property type="match status" value="1"/>
</dbReference>
<reference evidence="10" key="1">
    <citation type="submission" date="2016-05" db="EMBL/GenBank/DDBJ databases">
        <authorList>
            <person name="Naeem Raeece"/>
        </authorList>
    </citation>
    <scope>NUCLEOTIDE SEQUENCE [LARGE SCALE GENOMIC DNA]</scope>
</reference>
<feature type="compositionally biased region" description="Low complexity" evidence="6">
    <location>
        <begin position="790"/>
        <end position="804"/>
    </location>
</feature>
<sequence>MGGSGARVLNRFERLIRLEHIYEVKEIELCYDNMSKEELIEKGILINDLTIKSAIKHNDNKNSYILKLVKKKKNIDTNDLSDDENLDNFSPNLFSKGCIVHFSKKRKKYTLHKEKKGNTNWVINDTTNIYICTVHKIKKNQINIIVRNINELCKEMNISDAYLLTDKCYFDVCLVNSEISSQRQLQAIKLMKDKLDTPSDIVKILFFGKSPSQSPFLRQILHVFRMHDAVAKMEQKKEKPGVEREESGKNDPIEEGGKNDPIEEDGKNDPIEEGEKNDPIEEGEKNDPIEEDGKNDPIEEGEKNDPIEETLVENYFYKCDKTEWGNKNLNNSQKKAVYHCLYSNDIFCVHGPPGTGKTTVLCEIIYQLVKKKKKILVTGPSNVSVDNIISKCVDMNIKNIFRIGLKSKMKKELWNYSYEEKIKECDSYKLCEDINKDIEKLKYEIIKLKNKKKKEKIYLDKKNIINLKYEIKTLNKYKKKKKNIFFKDLINKNNVVFSTCSSSANYEIYNFVKHSNFLFDVVCIDECCQCTEPLCYIPISFSKKNVFLFGDHKQLSPLIKYNNINNILNITLFERLIKNYKNKISFLLNIQYRMNDLILRWSNKIFYNNRLISHESCCSITVSDILGSTIQGEDYYTNRGKELIDRSKMEKCEKLPGKHNSRQRDGKNDRKRDGKNERKRDGKNDRKRDRRKNDTEREGAPTDEGTHCKDAIPSYSYCPITWVETDGFDEFLDDTKDEDMIHMEIRERDNETEVCKNSSKDINGESGKREDVLDERGHAGEAQSVKRRSATSFYSGSSRSSSRSGSRDSRGGQSDGESGDLKGMTDEELAKLVKINVEDILSLSNKSRSNRGEAYVIYKLVERMVKVDCIDVKNICIITPYSKQMNLLRNIFYYNMYDDKSYTNEWKSIEISTVDSFQGREKEIVIFSLVCSNYFKNIGFLKDYRRLNVAITRAKRHVVIVGNSNTISNDKVLNQLYETVLNDGKVYLVNELIDVEQVSMHR</sequence>
<evidence type="ECO:0000256" key="2">
    <source>
        <dbReference type="ARBA" id="ARBA00022741"/>
    </source>
</evidence>
<dbReference type="GO" id="GO:0043139">
    <property type="term" value="F:5'-3' DNA helicase activity"/>
    <property type="evidence" value="ECO:0007669"/>
    <property type="project" value="TreeGrafter"/>
</dbReference>
<accession>A0A1A8VUH1</accession>
<dbReference type="InterPro" id="IPR027417">
    <property type="entry name" value="P-loop_NTPase"/>
</dbReference>
<dbReference type="GO" id="GO:0005524">
    <property type="term" value="F:ATP binding"/>
    <property type="evidence" value="ECO:0007669"/>
    <property type="project" value="UniProtKB-KW"/>
</dbReference>
<keyword evidence="4 9" id="KW-0347">Helicase</keyword>
<dbReference type="CDD" id="cd18808">
    <property type="entry name" value="SF1_C_Upf1"/>
    <property type="match status" value="1"/>
</dbReference>
<evidence type="ECO:0000313" key="9">
    <source>
        <dbReference type="EMBL" id="SBS83327.1"/>
    </source>
</evidence>
<feature type="region of interest" description="Disordered" evidence="6">
    <location>
        <begin position="647"/>
        <end position="710"/>
    </location>
</feature>
<dbReference type="Pfam" id="PF13087">
    <property type="entry name" value="AAA_12"/>
    <property type="match status" value="2"/>
</dbReference>
<dbReference type="EMBL" id="FLQU01000267">
    <property type="protein sequence ID" value="SBS83327.1"/>
    <property type="molecule type" value="Genomic_DNA"/>
</dbReference>
<dbReference type="Gene3D" id="3.40.50.300">
    <property type="entry name" value="P-loop containing nucleotide triphosphate hydrolases"/>
    <property type="match status" value="2"/>
</dbReference>
<dbReference type="InterPro" id="IPR047187">
    <property type="entry name" value="SF1_C_Upf1"/>
</dbReference>
<feature type="compositionally biased region" description="Basic and acidic residues" evidence="6">
    <location>
        <begin position="745"/>
        <end position="779"/>
    </location>
</feature>
<dbReference type="PANTHER" id="PTHR43788:SF8">
    <property type="entry name" value="DNA-BINDING PROTEIN SMUBP-2"/>
    <property type="match status" value="1"/>
</dbReference>
<evidence type="ECO:0000256" key="4">
    <source>
        <dbReference type="ARBA" id="ARBA00022806"/>
    </source>
</evidence>
<dbReference type="InterPro" id="IPR041677">
    <property type="entry name" value="DNA2/NAM7_AAA_11"/>
</dbReference>
<protein>
    <submittedName>
        <fullName evidence="9">Dna2/nam7 helicase family member, putative</fullName>
    </submittedName>
</protein>
<keyword evidence="2" id="KW-0547">Nucleotide-binding</keyword>
<organism evidence="9 10">
    <name type="scientific">Plasmodium ovale curtisi</name>
    <dbReference type="NCBI Taxonomy" id="864141"/>
    <lineage>
        <taxon>Eukaryota</taxon>
        <taxon>Sar</taxon>
        <taxon>Alveolata</taxon>
        <taxon>Apicomplexa</taxon>
        <taxon>Aconoidasida</taxon>
        <taxon>Haemosporida</taxon>
        <taxon>Plasmodiidae</taxon>
        <taxon>Plasmodium</taxon>
        <taxon>Plasmodium (Plasmodium)</taxon>
    </lineage>
</organism>